<dbReference type="Proteomes" id="UP000282957">
    <property type="component" value="Unassembled WGS sequence"/>
</dbReference>
<dbReference type="PANTHER" id="PTHR42760:SF40">
    <property type="entry name" value="3-OXOACYL-[ACYL-CARRIER-PROTEIN] REDUCTASE, CHLOROPLASTIC"/>
    <property type="match status" value="1"/>
</dbReference>
<dbReference type="GO" id="GO:0016616">
    <property type="term" value="F:oxidoreductase activity, acting on the CH-OH group of donors, NAD or NADP as acceptor"/>
    <property type="evidence" value="ECO:0007669"/>
    <property type="project" value="TreeGrafter"/>
</dbReference>
<dbReference type="Pfam" id="PF13561">
    <property type="entry name" value="adh_short_C2"/>
    <property type="match status" value="1"/>
</dbReference>
<dbReference type="EMBL" id="SACL01000003">
    <property type="protein sequence ID" value="RVT96739.1"/>
    <property type="molecule type" value="Genomic_DNA"/>
</dbReference>
<dbReference type="PANTHER" id="PTHR42760">
    <property type="entry name" value="SHORT-CHAIN DEHYDROGENASES/REDUCTASES FAMILY MEMBER"/>
    <property type="match status" value="1"/>
</dbReference>
<gene>
    <name evidence="2" type="ORF">EOD42_10020</name>
</gene>
<comment type="similarity">
    <text evidence="1">Belongs to the short-chain dehydrogenases/reductases (SDR) family.</text>
</comment>
<dbReference type="InterPro" id="IPR036291">
    <property type="entry name" value="NAD(P)-bd_dom_sf"/>
</dbReference>
<dbReference type="InterPro" id="IPR002347">
    <property type="entry name" value="SDR_fam"/>
</dbReference>
<evidence type="ECO:0000256" key="1">
    <source>
        <dbReference type="ARBA" id="ARBA00006484"/>
    </source>
</evidence>
<dbReference type="OrthoDB" id="9803333at2"/>
<proteinExistence type="inferred from homology"/>
<sequence>MTCKSPFSLEGRVVLVTGAGQGVGRAIATAMAEGGARAVVVNDFFQERAEAVAAELSARGLEAMAAQADVTSPTSVDAMMAAVRARYGALHVLVNNAGNAGPGLIPAELPKFWEMDPADWQPWLATNLIGVMNCCRPAAPLLMQHDQGRIITVISDAARVGEPGYAVYSGAKAGAAGFMRAMAKEMGRYMTTVNCISLASIETPGLAERNSDPERVKKKLARYVIRRQGKPSDVAGAAVFLASEAGAWITGQTLSVNGGYAFNL</sequence>
<dbReference type="PROSITE" id="PS00061">
    <property type="entry name" value="ADH_SHORT"/>
    <property type="match status" value="1"/>
</dbReference>
<evidence type="ECO:0000313" key="2">
    <source>
        <dbReference type="EMBL" id="RVT96739.1"/>
    </source>
</evidence>
<dbReference type="GO" id="GO:0030497">
    <property type="term" value="P:fatty acid elongation"/>
    <property type="evidence" value="ECO:0007669"/>
    <property type="project" value="TreeGrafter"/>
</dbReference>
<dbReference type="InterPro" id="IPR020904">
    <property type="entry name" value="Sc_DH/Rdtase_CS"/>
</dbReference>
<protein>
    <submittedName>
        <fullName evidence="2">SDR family oxidoreductase</fullName>
    </submittedName>
</protein>
<dbReference type="Gene3D" id="3.40.50.720">
    <property type="entry name" value="NAD(P)-binding Rossmann-like Domain"/>
    <property type="match status" value="1"/>
</dbReference>
<accession>A0A437MGG4</accession>
<keyword evidence="3" id="KW-1185">Reference proteome</keyword>
<reference evidence="2 3" key="1">
    <citation type="submission" date="2019-01" db="EMBL/GenBank/DDBJ databases">
        <authorList>
            <person name="Chen W.-M."/>
        </authorList>
    </citation>
    <scope>NUCLEOTIDE SEQUENCE [LARGE SCALE GENOMIC DNA]</scope>
    <source>
        <strain evidence="2 3">CCP-6</strain>
    </source>
</reference>
<name>A0A437MGG4_9PROT</name>
<evidence type="ECO:0000313" key="3">
    <source>
        <dbReference type="Proteomes" id="UP000282957"/>
    </source>
</evidence>
<dbReference type="AlphaFoldDB" id="A0A437MGG4"/>
<organism evidence="2 3">
    <name type="scientific">Rhodovarius crocodyli</name>
    <dbReference type="NCBI Taxonomy" id="1979269"/>
    <lineage>
        <taxon>Bacteria</taxon>
        <taxon>Pseudomonadati</taxon>
        <taxon>Pseudomonadota</taxon>
        <taxon>Alphaproteobacteria</taxon>
        <taxon>Acetobacterales</taxon>
        <taxon>Roseomonadaceae</taxon>
        <taxon>Rhodovarius</taxon>
    </lineage>
</organism>
<dbReference type="FunFam" id="3.40.50.720:FF:000084">
    <property type="entry name" value="Short-chain dehydrogenase reductase"/>
    <property type="match status" value="1"/>
</dbReference>
<dbReference type="PRINTS" id="PR00081">
    <property type="entry name" value="GDHRDH"/>
</dbReference>
<dbReference type="SUPFAM" id="SSF51735">
    <property type="entry name" value="NAD(P)-binding Rossmann-fold domains"/>
    <property type="match status" value="1"/>
</dbReference>
<comment type="caution">
    <text evidence="2">The sequence shown here is derived from an EMBL/GenBank/DDBJ whole genome shotgun (WGS) entry which is preliminary data.</text>
</comment>
<dbReference type="PRINTS" id="PR00080">
    <property type="entry name" value="SDRFAMILY"/>
</dbReference>